<dbReference type="CDD" id="cd00364">
    <property type="entry name" value="Ribosomal_uS17"/>
    <property type="match status" value="1"/>
</dbReference>
<evidence type="ECO:0000256" key="8">
    <source>
        <dbReference type="ARBA" id="ARBA00070246"/>
    </source>
</evidence>
<dbReference type="GO" id="GO:0019843">
    <property type="term" value="F:rRNA binding"/>
    <property type="evidence" value="ECO:0007669"/>
    <property type="project" value="UniProtKB-KW"/>
</dbReference>
<keyword evidence="3" id="KW-0699">rRNA-binding</keyword>
<keyword evidence="7" id="KW-0687">Ribonucleoprotein</keyword>
<dbReference type="InterPro" id="IPR012340">
    <property type="entry name" value="NA-bd_OB-fold"/>
</dbReference>
<accession>A0A2G9RLK9</accession>
<dbReference type="GO" id="GO:0032543">
    <property type="term" value="P:mitochondrial translation"/>
    <property type="evidence" value="ECO:0007669"/>
    <property type="project" value="TreeGrafter"/>
</dbReference>
<dbReference type="AlphaFoldDB" id="A0A2G9RLK9"/>
<evidence type="ECO:0000256" key="9">
    <source>
        <dbReference type="ARBA" id="ARBA00078462"/>
    </source>
</evidence>
<dbReference type="OrthoDB" id="274752at2759"/>
<evidence type="ECO:0000256" key="6">
    <source>
        <dbReference type="ARBA" id="ARBA00023128"/>
    </source>
</evidence>
<evidence type="ECO:0000256" key="3">
    <source>
        <dbReference type="ARBA" id="ARBA00022730"/>
    </source>
</evidence>
<evidence type="ECO:0000256" key="2">
    <source>
        <dbReference type="ARBA" id="ARBA00010254"/>
    </source>
</evidence>
<evidence type="ECO:0000313" key="11">
    <source>
        <dbReference type="Proteomes" id="UP000228934"/>
    </source>
</evidence>
<evidence type="ECO:0000256" key="5">
    <source>
        <dbReference type="ARBA" id="ARBA00022980"/>
    </source>
</evidence>
<dbReference type="GO" id="GO:0005763">
    <property type="term" value="C:mitochondrial small ribosomal subunit"/>
    <property type="evidence" value="ECO:0007669"/>
    <property type="project" value="InterPro"/>
</dbReference>
<dbReference type="GO" id="GO:0005743">
    <property type="term" value="C:mitochondrial inner membrane"/>
    <property type="evidence" value="ECO:0007669"/>
    <property type="project" value="UniProtKB-ARBA"/>
</dbReference>
<dbReference type="Pfam" id="PF00366">
    <property type="entry name" value="Ribosomal_S17"/>
    <property type="match status" value="1"/>
</dbReference>
<keyword evidence="4" id="KW-0694">RNA-binding</keyword>
<dbReference type="InterPro" id="IPR039193">
    <property type="entry name" value="Ribosomal_uS17m_metazoa"/>
</dbReference>
<name>A0A2G9RLK9_AQUCT</name>
<dbReference type="InterPro" id="IPR000266">
    <property type="entry name" value="Ribosomal_uS17"/>
</dbReference>
<sequence length="140" mass="15746">MSGVRASVQAKWIVGKVIGTSMAKTAKVRVTRMVLDNYLLKYYNKRKTYFAHDAQKQCTVGDVVLLKALPERRSKHVRHELAEIIFKVGRVVDPLTGKLCAGTKFQESLEDIDVNSLDKRLQSIHLSAESSSQEEKKAKS</sequence>
<dbReference type="PANTHER" id="PTHR24088">
    <property type="entry name" value="28S RIBOSOMAL PROTEIN S17, MITOCHONDRIAL"/>
    <property type="match status" value="1"/>
</dbReference>
<dbReference type="EMBL" id="KV934487">
    <property type="protein sequence ID" value="PIO28762.1"/>
    <property type="molecule type" value="Genomic_DNA"/>
</dbReference>
<gene>
    <name evidence="10" type="ORF">AB205_0015810</name>
</gene>
<evidence type="ECO:0000256" key="4">
    <source>
        <dbReference type="ARBA" id="ARBA00022884"/>
    </source>
</evidence>
<comment type="similarity">
    <text evidence="2">Belongs to the universal ribosomal protein uS17 family.</text>
</comment>
<protein>
    <recommendedName>
        <fullName evidence="8">Small ribosomal subunit protein uS17m</fullName>
    </recommendedName>
    <alternativeName>
        <fullName evidence="9">28S ribosomal protein S17, mitochondrial</fullName>
    </alternativeName>
</protein>
<evidence type="ECO:0000256" key="7">
    <source>
        <dbReference type="ARBA" id="ARBA00023274"/>
    </source>
</evidence>
<dbReference type="SUPFAM" id="SSF50249">
    <property type="entry name" value="Nucleic acid-binding proteins"/>
    <property type="match status" value="1"/>
</dbReference>
<dbReference type="PANTHER" id="PTHR24088:SF0">
    <property type="entry name" value="SMALL RIBOSOMAL SUBUNIT PROTEIN US17M"/>
    <property type="match status" value="1"/>
</dbReference>
<evidence type="ECO:0000256" key="1">
    <source>
        <dbReference type="ARBA" id="ARBA00004173"/>
    </source>
</evidence>
<comment type="subcellular location">
    <subcellularLocation>
        <location evidence="1">Mitochondrion</location>
    </subcellularLocation>
</comment>
<organism evidence="10 11">
    <name type="scientific">Aquarana catesbeiana</name>
    <name type="common">American bullfrog</name>
    <name type="synonym">Rana catesbeiana</name>
    <dbReference type="NCBI Taxonomy" id="8400"/>
    <lineage>
        <taxon>Eukaryota</taxon>
        <taxon>Metazoa</taxon>
        <taxon>Chordata</taxon>
        <taxon>Craniata</taxon>
        <taxon>Vertebrata</taxon>
        <taxon>Euteleostomi</taxon>
        <taxon>Amphibia</taxon>
        <taxon>Batrachia</taxon>
        <taxon>Anura</taxon>
        <taxon>Neobatrachia</taxon>
        <taxon>Ranoidea</taxon>
        <taxon>Ranidae</taxon>
        <taxon>Aquarana</taxon>
    </lineage>
</organism>
<dbReference type="Proteomes" id="UP000228934">
    <property type="component" value="Unassembled WGS sequence"/>
</dbReference>
<dbReference type="GO" id="GO:0003735">
    <property type="term" value="F:structural constituent of ribosome"/>
    <property type="evidence" value="ECO:0007669"/>
    <property type="project" value="InterPro"/>
</dbReference>
<keyword evidence="5" id="KW-0689">Ribosomal protein</keyword>
<reference evidence="11" key="1">
    <citation type="journal article" date="2017" name="Nat. Commun.">
        <title>The North American bullfrog draft genome provides insight into hormonal regulation of long noncoding RNA.</title>
        <authorList>
            <person name="Hammond S.A."/>
            <person name="Warren R.L."/>
            <person name="Vandervalk B.P."/>
            <person name="Kucuk E."/>
            <person name="Khan H."/>
            <person name="Gibb E.A."/>
            <person name="Pandoh P."/>
            <person name="Kirk H."/>
            <person name="Zhao Y."/>
            <person name="Jones M."/>
            <person name="Mungall A.J."/>
            <person name="Coope R."/>
            <person name="Pleasance S."/>
            <person name="Moore R.A."/>
            <person name="Holt R.A."/>
            <person name="Round J.M."/>
            <person name="Ohora S."/>
            <person name="Walle B.V."/>
            <person name="Veldhoen N."/>
            <person name="Helbing C.C."/>
            <person name="Birol I."/>
        </authorList>
    </citation>
    <scope>NUCLEOTIDE SEQUENCE [LARGE SCALE GENOMIC DNA]</scope>
</reference>
<keyword evidence="6" id="KW-0496">Mitochondrion</keyword>
<dbReference type="Gene3D" id="2.40.50.140">
    <property type="entry name" value="Nucleic acid-binding proteins"/>
    <property type="match status" value="1"/>
</dbReference>
<dbReference type="FunFam" id="2.40.50.140:FF:000137">
    <property type="entry name" value="28S ribosomal protein S17, mitochondrial"/>
    <property type="match status" value="1"/>
</dbReference>
<evidence type="ECO:0000313" key="10">
    <source>
        <dbReference type="EMBL" id="PIO28762.1"/>
    </source>
</evidence>
<keyword evidence="11" id="KW-1185">Reference proteome</keyword>
<proteinExistence type="inferred from homology"/>